<accession>A0A1S9D6X6</accession>
<dbReference type="Gene3D" id="2.60.130.10">
    <property type="entry name" value="Aromatic compound dioxygenase"/>
    <property type="match status" value="1"/>
</dbReference>
<gene>
    <name evidence="3" type="ORF">OAory_01111820</name>
</gene>
<comment type="caution">
    <text evidence="3">The sequence shown here is derived from an EMBL/GenBank/DDBJ whole genome shotgun (WGS) entry which is preliminary data.</text>
</comment>
<dbReference type="EMBL" id="MKZY01000010">
    <property type="protein sequence ID" value="OOO04845.1"/>
    <property type="molecule type" value="Genomic_DNA"/>
</dbReference>
<reference evidence="3 4" key="1">
    <citation type="submission" date="2016-10" db="EMBL/GenBank/DDBJ databases">
        <title>Genome sequencing of Aspergillus oryzae BCC7051.</title>
        <authorList>
            <person name="Thammarongtham C."/>
            <person name="Vorapreeda T."/>
            <person name="Nookaew I."/>
            <person name="Srisuk T."/>
            <person name="Land M."/>
            <person name="Jeennor S."/>
            <person name="Laoteng K."/>
        </authorList>
    </citation>
    <scope>NUCLEOTIDE SEQUENCE [LARGE SCALE GENOMIC DNA]</scope>
    <source>
        <strain evidence="3 4">BCC7051</strain>
    </source>
</reference>
<name>A0A1S9D6X6_ASPOZ</name>
<evidence type="ECO:0000313" key="4">
    <source>
        <dbReference type="Proteomes" id="UP000190312"/>
    </source>
</evidence>
<keyword evidence="1" id="KW-0732">Signal</keyword>
<feature type="chain" id="PRO_5010525129" evidence="1">
    <location>
        <begin position="19"/>
        <end position="325"/>
    </location>
</feature>
<keyword evidence="3" id="KW-0223">Dioxygenase</keyword>
<dbReference type="PANTHER" id="PTHR34315:SF1">
    <property type="entry name" value="INTRADIOL RING-CLEAVAGE DIOXYGENASES DOMAIN-CONTAINING PROTEIN-RELATED"/>
    <property type="match status" value="1"/>
</dbReference>
<keyword evidence="3" id="KW-0560">Oxidoreductase</keyword>
<dbReference type="SUPFAM" id="SSF49482">
    <property type="entry name" value="Aromatic compound dioxygenase"/>
    <property type="match status" value="1"/>
</dbReference>
<dbReference type="CDD" id="cd03457">
    <property type="entry name" value="intradiol_dioxygenase_like"/>
    <property type="match status" value="1"/>
</dbReference>
<dbReference type="OrthoDB" id="121380at2759"/>
<dbReference type="InterPro" id="IPR015889">
    <property type="entry name" value="Intradiol_dOase_core"/>
</dbReference>
<dbReference type="GO" id="GO:0016702">
    <property type="term" value="F:oxidoreductase activity, acting on single donors with incorporation of molecular oxygen, incorporation of two atoms of oxygen"/>
    <property type="evidence" value="ECO:0007669"/>
    <property type="project" value="InterPro"/>
</dbReference>
<sequence length="325" mass="36596">MYYLKIIFAALTVTTAIAHPGPDQPVPHAEIQRRNELAKKCASQAANFNQRRISKRALQKRWEGSGHNVTYEITTGAPYYETIQNDTCVLSPEVTRGPYVWPRSQTLRQDMSEDQPGVPLWLDVGVLDMATCEPLPNVLLDFWHCNATGSYSSFTHLSPNIEFRELLTEKNLTDYAIGVTDLHTDDTTFLRGMWPTDENGVMEIKTIFPGFYVQRTIHIHVQAHTDWRVRENGTIISSNTISTGQLYFDEAVSQKIMGLEPYVFHTEIDRITNAQDAIYQNGTKGGFNPVVSIVPADGKDISKGMIGYITMGVDTAAIETFEYDH</sequence>
<dbReference type="PANTHER" id="PTHR34315">
    <property type="match status" value="1"/>
</dbReference>
<dbReference type="Proteomes" id="UP000190312">
    <property type="component" value="Unassembled WGS sequence"/>
</dbReference>
<dbReference type="GO" id="GO:0008199">
    <property type="term" value="F:ferric iron binding"/>
    <property type="evidence" value="ECO:0007669"/>
    <property type="project" value="InterPro"/>
</dbReference>
<feature type="signal peptide" evidence="1">
    <location>
        <begin position="1"/>
        <end position="18"/>
    </location>
</feature>
<dbReference type="VEuPathDB" id="FungiDB:AO090038000201"/>
<protein>
    <submittedName>
        <fullName evidence="3">Intradiol ring-cleavage dioxygenase</fullName>
    </submittedName>
</protein>
<feature type="domain" description="Intradiol ring-cleavage dioxygenases" evidence="2">
    <location>
        <begin position="105"/>
        <end position="222"/>
    </location>
</feature>
<evidence type="ECO:0000313" key="3">
    <source>
        <dbReference type="EMBL" id="OOO04845.1"/>
    </source>
</evidence>
<evidence type="ECO:0000256" key="1">
    <source>
        <dbReference type="SAM" id="SignalP"/>
    </source>
</evidence>
<organism evidence="3 4">
    <name type="scientific">Aspergillus oryzae</name>
    <name type="common">Yellow koji mold</name>
    <dbReference type="NCBI Taxonomy" id="5062"/>
    <lineage>
        <taxon>Eukaryota</taxon>
        <taxon>Fungi</taxon>
        <taxon>Dikarya</taxon>
        <taxon>Ascomycota</taxon>
        <taxon>Pezizomycotina</taxon>
        <taxon>Eurotiomycetes</taxon>
        <taxon>Eurotiomycetidae</taxon>
        <taxon>Eurotiales</taxon>
        <taxon>Aspergillaceae</taxon>
        <taxon>Aspergillus</taxon>
        <taxon>Aspergillus subgen. Circumdati</taxon>
    </lineage>
</organism>
<proteinExistence type="predicted"/>
<evidence type="ECO:0000259" key="2">
    <source>
        <dbReference type="Pfam" id="PF00775"/>
    </source>
</evidence>
<dbReference type="Pfam" id="PF00775">
    <property type="entry name" value="Dioxygenase_C"/>
    <property type="match status" value="1"/>
</dbReference>
<dbReference type="AlphaFoldDB" id="A0A1S9D6X6"/>
<dbReference type="InterPro" id="IPR000627">
    <property type="entry name" value="Intradiol_dOase_C"/>
</dbReference>